<accession>G7YAT4</accession>
<feature type="compositionally biased region" description="Polar residues" evidence="5">
    <location>
        <begin position="134"/>
        <end position="143"/>
    </location>
</feature>
<evidence type="ECO:0000256" key="4">
    <source>
        <dbReference type="PROSITE-ProRule" id="PRU00509"/>
    </source>
</evidence>
<dbReference type="EMBL" id="DF143010">
    <property type="protein sequence ID" value="GAA50068.1"/>
    <property type="molecule type" value="Genomic_DNA"/>
</dbReference>
<reference evidence="7" key="1">
    <citation type="journal article" date="2011" name="Genome Biol.">
        <title>The draft genome of the carcinogenic human liver fluke Clonorchis sinensis.</title>
        <authorList>
            <person name="Wang X."/>
            <person name="Chen W."/>
            <person name="Huang Y."/>
            <person name="Sun J."/>
            <person name="Men J."/>
            <person name="Liu H."/>
            <person name="Luo F."/>
            <person name="Guo L."/>
            <person name="Lv X."/>
            <person name="Deng C."/>
            <person name="Zhou C."/>
            <person name="Fan Y."/>
            <person name="Li X."/>
            <person name="Huang L."/>
            <person name="Hu Y."/>
            <person name="Liang C."/>
            <person name="Hu X."/>
            <person name="Xu J."/>
            <person name="Yu X."/>
        </authorList>
    </citation>
    <scope>NUCLEOTIDE SEQUENCE [LARGE SCALE GENOMIC DNA]</scope>
    <source>
        <strain evidence="7">Henan</strain>
    </source>
</reference>
<sequence length="830" mass="91609">MLGRGGFWRAPRVLKNIRKNKRHLDGGSKISSDLTTAAVGCRGIHRACVLSYNPQRSIKLPAMAKLLTAKTLNIWQYKLLARRPVDTRQVGFSYPISSVYQARLYIIRIYDDIRKAFDQVFNGALLSKPRSTGKDSSLQINYKSTRAQRPRSSRRPLSPGSSSDAYADQPSPAKFTKSKRNTLTNDECTGQVKGERNYTVDSKVSPASIIDGFGDCTGPSSPPITYFSRNYWPRESEQFKYDEEPMPNLSHSQPPKSRAASPRARACGNCRGCVRQEDCGQCDYCLDRRKFGGPNRMRQKCRLRQCVGSSSSRIRHVSQNMTARRRKQQTLQGVLLGSSPSRLHHYADFEDEPFEVPVDFSPRPYIDHGSTLYGHHPSTQTVNVGSKMRRGDHRLPSSNELDGLSSRSYQRLHLDDHPHSRCSLFSKLPIRLVAAGDAMNLLDDDSDDDLISGLQHCAGPTCMSSPIPGERYCSDTCRMKHAKYTLPYPDHLYCRHHRVYNWHSNGTVATNTSSYRNVGQSFDSPFVLEESGLSEVHGHSSFPYSSAPMHHHVSQRLPVHGNTHGVVNSNGRLSALPSIGDSSDTAAFLDSVESAMRRAVNPSVDELDMELRAPQHSQNPSRLSQSPGLAGVNPYYTGRGSSDTVRSTVDIHHVVDAEYGLTPEVDGSVDDEPVVQPTSSDYYCIMDYHGHPPNGHSSRRSLDGSGEVSDRRLDSISMRSRNINHRILLPDGVPSTNGMSSSYQSARSMGIPSAAIRHAGLGATSPSINPDASTATAGGSTDSVSATSMTSIQQHSMSSYIPGPDEFYTINDSDDLEINWPQETVAGVNT</sequence>
<keyword evidence="2 4" id="KW-0863">Zinc-finger</keyword>
<evidence type="ECO:0000256" key="5">
    <source>
        <dbReference type="SAM" id="MobiDB-lite"/>
    </source>
</evidence>
<feature type="region of interest" description="Disordered" evidence="5">
    <location>
        <begin position="129"/>
        <end position="190"/>
    </location>
</feature>
<dbReference type="InterPro" id="IPR002857">
    <property type="entry name" value="Znf_CXXC"/>
</dbReference>
<evidence type="ECO:0000313" key="7">
    <source>
        <dbReference type="EMBL" id="GAA50068.1"/>
    </source>
</evidence>
<feature type="compositionally biased region" description="Polar residues" evidence="5">
    <location>
        <begin position="615"/>
        <end position="627"/>
    </location>
</feature>
<reference key="2">
    <citation type="submission" date="2011-10" db="EMBL/GenBank/DDBJ databases">
        <title>The genome and transcriptome sequence of Clonorchis sinensis provide insights into the carcinogenic liver fluke.</title>
        <authorList>
            <person name="Wang X."/>
            <person name="Huang Y."/>
            <person name="Chen W."/>
            <person name="Liu H."/>
            <person name="Guo L."/>
            <person name="Chen Y."/>
            <person name="Luo F."/>
            <person name="Zhou W."/>
            <person name="Sun J."/>
            <person name="Mao Q."/>
            <person name="Liang P."/>
            <person name="Zhou C."/>
            <person name="Tian Y."/>
            <person name="Men J."/>
            <person name="Lv X."/>
            <person name="Huang L."/>
            <person name="Zhou J."/>
            <person name="Hu Y."/>
            <person name="Li R."/>
            <person name="Zhang F."/>
            <person name="Lei H."/>
            <person name="Li X."/>
            <person name="Hu X."/>
            <person name="Liang C."/>
            <person name="Xu J."/>
            <person name="Wu Z."/>
            <person name="Yu X."/>
        </authorList>
    </citation>
    <scope>NUCLEOTIDE SEQUENCE</scope>
    <source>
        <strain>Henan</strain>
    </source>
</reference>
<protein>
    <submittedName>
        <fullName evidence="7">CpG-binding protein</fullName>
    </submittedName>
</protein>
<evidence type="ECO:0000256" key="1">
    <source>
        <dbReference type="ARBA" id="ARBA00022723"/>
    </source>
</evidence>
<dbReference type="GO" id="GO:0003677">
    <property type="term" value="F:DNA binding"/>
    <property type="evidence" value="ECO:0007669"/>
    <property type="project" value="InterPro"/>
</dbReference>
<dbReference type="PROSITE" id="PS51058">
    <property type="entry name" value="ZF_CXXC"/>
    <property type="match status" value="1"/>
</dbReference>
<keyword evidence="3" id="KW-0862">Zinc</keyword>
<feature type="compositionally biased region" description="Polar residues" evidence="5">
    <location>
        <begin position="764"/>
        <end position="790"/>
    </location>
</feature>
<feature type="region of interest" description="Disordered" evidence="5">
    <location>
        <begin position="369"/>
        <end position="403"/>
    </location>
</feature>
<gene>
    <name evidence="7" type="ORF">CLF_104016</name>
</gene>
<dbReference type="GO" id="GO:0008270">
    <property type="term" value="F:zinc ion binding"/>
    <property type="evidence" value="ECO:0007669"/>
    <property type="project" value="UniProtKB-KW"/>
</dbReference>
<proteinExistence type="predicted"/>
<dbReference type="AlphaFoldDB" id="G7YAT4"/>
<evidence type="ECO:0000256" key="2">
    <source>
        <dbReference type="ARBA" id="ARBA00022771"/>
    </source>
</evidence>
<feature type="region of interest" description="Disordered" evidence="5">
    <location>
        <begin position="613"/>
        <end position="633"/>
    </location>
</feature>
<feature type="domain" description="CXXC-type" evidence="6">
    <location>
        <begin position="259"/>
        <end position="307"/>
    </location>
</feature>
<keyword evidence="1" id="KW-0479">Metal-binding</keyword>
<feature type="region of interest" description="Disordered" evidence="5">
    <location>
        <begin position="762"/>
        <end position="790"/>
    </location>
</feature>
<evidence type="ECO:0000313" key="8">
    <source>
        <dbReference type="Proteomes" id="UP000008909"/>
    </source>
</evidence>
<dbReference type="Pfam" id="PF02008">
    <property type="entry name" value="zf-CXXC"/>
    <property type="match status" value="1"/>
</dbReference>
<name>G7YAT4_CLOSI</name>
<keyword evidence="8" id="KW-1185">Reference proteome</keyword>
<organism evidence="7 8">
    <name type="scientific">Clonorchis sinensis</name>
    <name type="common">Chinese liver fluke</name>
    <dbReference type="NCBI Taxonomy" id="79923"/>
    <lineage>
        <taxon>Eukaryota</taxon>
        <taxon>Metazoa</taxon>
        <taxon>Spiralia</taxon>
        <taxon>Lophotrochozoa</taxon>
        <taxon>Platyhelminthes</taxon>
        <taxon>Trematoda</taxon>
        <taxon>Digenea</taxon>
        <taxon>Opisthorchiida</taxon>
        <taxon>Opisthorchiata</taxon>
        <taxon>Opisthorchiidae</taxon>
        <taxon>Clonorchis</taxon>
    </lineage>
</organism>
<dbReference type="Proteomes" id="UP000008909">
    <property type="component" value="Unassembled WGS sequence"/>
</dbReference>
<evidence type="ECO:0000259" key="6">
    <source>
        <dbReference type="PROSITE" id="PS51058"/>
    </source>
</evidence>
<evidence type="ECO:0000256" key="3">
    <source>
        <dbReference type="ARBA" id="ARBA00022833"/>
    </source>
</evidence>